<dbReference type="Gene3D" id="3.40.605.10">
    <property type="entry name" value="Aldehyde Dehydrogenase, Chain A, domain 1"/>
    <property type="match status" value="1"/>
</dbReference>
<dbReference type="EMBL" id="CP117522">
    <property type="protein sequence ID" value="WNF00873.1"/>
    <property type="molecule type" value="Genomic_DNA"/>
</dbReference>
<dbReference type="Proteomes" id="UP001305606">
    <property type="component" value="Chromosome"/>
</dbReference>
<keyword evidence="3" id="KW-0520">NAD</keyword>
<dbReference type="InterPro" id="IPR016161">
    <property type="entry name" value="Ald_DH/histidinol_DH"/>
</dbReference>
<evidence type="ECO:0000256" key="3">
    <source>
        <dbReference type="ARBA" id="ARBA00023027"/>
    </source>
</evidence>
<evidence type="ECO:0000256" key="1">
    <source>
        <dbReference type="ARBA" id="ARBA00009986"/>
    </source>
</evidence>
<proteinExistence type="inferred from homology"/>
<accession>A0ABY9V7J9</accession>
<dbReference type="SUPFAM" id="SSF53720">
    <property type="entry name" value="ALDH-like"/>
    <property type="match status" value="1"/>
</dbReference>
<dbReference type="InterPro" id="IPR015590">
    <property type="entry name" value="Aldehyde_DH_dom"/>
</dbReference>
<dbReference type="InterPro" id="IPR016162">
    <property type="entry name" value="Ald_DH_N"/>
</dbReference>
<organism evidence="5 6">
    <name type="scientific">Streptomyces luomodiensis</name>
    <dbReference type="NCBI Taxonomy" id="3026192"/>
    <lineage>
        <taxon>Bacteria</taxon>
        <taxon>Bacillati</taxon>
        <taxon>Actinomycetota</taxon>
        <taxon>Actinomycetes</taxon>
        <taxon>Kitasatosporales</taxon>
        <taxon>Streptomycetaceae</taxon>
        <taxon>Streptomyces</taxon>
    </lineage>
</organism>
<evidence type="ECO:0000313" key="5">
    <source>
        <dbReference type="EMBL" id="WNF00873.1"/>
    </source>
</evidence>
<name>A0ABY9V7J9_9ACTN</name>
<evidence type="ECO:0000259" key="4">
    <source>
        <dbReference type="Pfam" id="PF00171"/>
    </source>
</evidence>
<keyword evidence="6" id="KW-1185">Reference proteome</keyword>
<gene>
    <name evidence="5" type="ORF">PS467_38850</name>
</gene>
<dbReference type="PANTHER" id="PTHR42986:SF1">
    <property type="entry name" value="BENZALDEHYDE DEHYDROGENASE YFMT"/>
    <property type="match status" value="1"/>
</dbReference>
<comment type="similarity">
    <text evidence="1">Belongs to the aldehyde dehydrogenase family.</text>
</comment>
<protein>
    <submittedName>
        <fullName evidence="5">Aldehyde dehydrogenase family protein</fullName>
    </submittedName>
</protein>
<sequence>METYPSLIDGADGEHDKWIHVVRTSAMLADEIGCLRLKRGLDRGTIDGVRDDRAVGRVGISSREQIDRAAAAARRAQREWADASVTDRIELGRRINEVMRKNIDRFIEYLVAEGHPRRFAELEIAVAMEGTSELGLELTRAQLEQIGHVGGRQTRLVRKPDGVVCVHPPHNAPAANSLLAIGALIAGNAVVVKAPRSAPLTTAWAWRELVYPALCDFGAPRGLVNVVCGEPNAVLRQWLDSDDTDNLMFFGDSARGIPVGRDWFNRGKKTVLELSGNDGVLIWRDAEAELAVEALREAYYGSGQVCMAPNFAVVHPDIADTVISRLADTVRTMRPGMPEDRTTVLSPVFKSAEFFQTLEQAVAGGAETLFGGHRIDVEGNVSDVGFFLEPTAIRVDGLALADRLDVVRKETFFPLLSIVVPERRDDDQTLLRACVGFMNGNRYGLRNSLWSRDAHVIETFCGGMNNSGTLKVNDSHIGVSPGVATHGGTGLSGGPYGGANYPALGTSHLQAISIATEVRPRRAIFEVADGATPS</sequence>
<dbReference type="Pfam" id="PF00171">
    <property type="entry name" value="Aldedh"/>
    <property type="match status" value="1"/>
</dbReference>
<reference evidence="5 6" key="1">
    <citation type="submission" date="2023-02" db="EMBL/GenBank/DDBJ databases">
        <title>Streptomyces sp. SCA4-21 with antifungal activity against Fusarium oxysporum f. sp. cubense, Streptomyces sp. SCA2-17 with antifungal activity against Fusarium oxysporum f. sp. cubense.</title>
        <authorList>
            <person name="Qi D."/>
        </authorList>
    </citation>
    <scope>NUCLEOTIDE SEQUENCE [LARGE SCALE GENOMIC DNA]</scope>
    <source>
        <strain evidence="5 6">SCA4-21</strain>
    </source>
</reference>
<feature type="domain" description="Aldehyde dehydrogenase" evidence="4">
    <location>
        <begin position="52"/>
        <end position="493"/>
    </location>
</feature>
<evidence type="ECO:0000256" key="2">
    <source>
        <dbReference type="ARBA" id="ARBA00023002"/>
    </source>
</evidence>
<evidence type="ECO:0000313" key="6">
    <source>
        <dbReference type="Proteomes" id="UP001305606"/>
    </source>
</evidence>
<keyword evidence="2" id="KW-0560">Oxidoreductase</keyword>
<dbReference type="InterPro" id="IPR016163">
    <property type="entry name" value="Ald_DH_C"/>
</dbReference>
<dbReference type="PANTHER" id="PTHR42986">
    <property type="entry name" value="BENZALDEHYDE DEHYDROGENASE YFMT"/>
    <property type="match status" value="1"/>
</dbReference>
<dbReference type="RefSeq" id="WP_311039222.1">
    <property type="nucleotide sequence ID" value="NZ_CP117522.1"/>
</dbReference>
<dbReference type="Gene3D" id="3.40.309.10">
    <property type="entry name" value="Aldehyde Dehydrogenase, Chain A, domain 2"/>
    <property type="match status" value="1"/>
</dbReference>